<dbReference type="EMBL" id="AMZH03003214">
    <property type="protein sequence ID" value="RRT73043.1"/>
    <property type="molecule type" value="Genomic_DNA"/>
</dbReference>
<feature type="region of interest" description="Disordered" evidence="1">
    <location>
        <begin position="1"/>
        <end position="31"/>
    </location>
</feature>
<reference evidence="2 3" key="1">
    <citation type="journal article" date="2014" name="Agronomy (Basel)">
        <title>A Draft Genome Sequence for Ensete ventricosum, the Drought-Tolerant Tree Against Hunger.</title>
        <authorList>
            <person name="Harrison J."/>
            <person name="Moore K.A."/>
            <person name="Paszkiewicz K."/>
            <person name="Jones T."/>
            <person name="Grant M."/>
            <person name="Ambacheew D."/>
            <person name="Muzemil S."/>
            <person name="Studholme D.J."/>
        </authorList>
    </citation>
    <scope>NUCLEOTIDE SEQUENCE [LARGE SCALE GENOMIC DNA]</scope>
</reference>
<gene>
    <name evidence="2" type="ORF">B296_00032132</name>
</gene>
<evidence type="ECO:0000256" key="1">
    <source>
        <dbReference type="SAM" id="MobiDB-lite"/>
    </source>
</evidence>
<protein>
    <submittedName>
        <fullName evidence="2">Uncharacterized protein</fullName>
    </submittedName>
</protein>
<comment type="caution">
    <text evidence="2">The sequence shown here is derived from an EMBL/GenBank/DDBJ whole genome shotgun (WGS) entry which is preliminary data.</text>
</comment>
<evidence type="ECO:0000313" key="3">
    <source>
        <dbReference type="Proteomes" id="UP000287651"/>
    </source>
</evidence>
<evidence type="ECO:0000313" key="2">
    <source>
        <dbReference type="EMBL" id="RRT73043.1"/>
    </source>
</evidence>
<name>A0A427A9Z9_ENSVE</name>
<dbReference type="Proteomes" id="UP000287651">
    <property type="component" value="Unassembled WGS sequence"/>
</dbReference>
<proteinExistence type="predicted"/>
<accession>A0A427A9Z9</accession>
<organism evidence="2 3">
    <name type="scientific">Ensete ventricosum</name>
    <name type="common">Abyssinian banana</name>
    <name type="synonym">Musa ensete</name>
    <dbReference type="NCBI Taxonomy" id="4639"/>
    <lineage>
        <taxon>Eukaryota</taxon>
        <taxon>Viridiplantae</taxon>
        <taxon>Streptophyta</taxon>
        <taxon>Embryophyta</taxon>
        <taxon>Tracheophyta</taxon>
        <taxon>Spermatophyta</taxon>
        <taxon>Magnoliopsida</taxon>
        <taxon>Liliopsida</taxon>
        <taxon>Zingiberales</taxon>
        <taxon>Musaceae</taxon>
        <taxon>Ensete</taxon>
    </lineage>
</organism>
<dbReference type="AlphaFoldDB" id="A0A427A9Z9"/>
<sequence length="89" mass="10063">MIEAKYLSGPTRSSTSHKSQMEYPHSGTSSTSVGTFPYLPALTLHQQEPQWCSPKHPSAPRELPSYCASLDWRPQQSMMEPPIRCLSHY</sequence>